<evidence type="ECO:0000256" key="5">
    <source>
        <dbReference type="ARBA" id="ARBA00022801"/>
    </source>
</evidence>
<accession>A0ABQ9BDE0</accession>
<feature type="transmembrane region" description="Helical" evidence="9">
    <location>
        <begin position="20"/>
        <end position="37"/>
    </location>
</feature>
<dbReference type="PROSITE" id="PS00136">
    <property type="entry name" value="SUBTILASE_ASP"/>
    <property type="match status" value="1"/>
</dbReference>
<dbReference type="PROSITE" id="PS51892">
    <property type="entry name" value="SUBTILASE"/>
    <property type="match status" value="1"/>
</dbReference>
<dbReference type="PANTHER" id="PTHR10795">
    <property type="entry name" value="PROPROTEIN CONVERTASE SUBTILISIN/KEXIN"/>
    <property type="match status" value="1"/>
</dbReference>
<evidence type="ECO:0000256" key="8">
    <source>
        <dbReference type="PROSITE-ProRule" id="PRU01240"/>
    </source>
</evidence>
<dbReference type="SUPFAM" id="SSF52743">
    <property type="entry name" value="Subtilisin-like"/>
    <property type="match status" value="1"/>
</dbReference>
<dbReference type="EMBL" id="JAPFFI010000009">
    <property type="protein sequence ID" value="KAJ6381209.1"/>
    <property type="molecule type" value="Genomic_DNA"/>
</dbReference>
<evidence type="ECO:0000256" key="2">
    <source>
        <dbReference type="ARBA" id="ARBA00011073"/>
    </source>
</evidence>
<organism evidence="12 13">
    <name type="scientific">Salix suchowensis</name>
    <dbReference type="NCBI Taxonomy" id="1278906"/>
    <lineage>
        <taxon>Eukaryota</taxon>
        <taxon>Viridiplantae</taxon>
        <taxon>Streptophyta</taxon>
        <taxon>Embryophyta</taxon>
        <taxon>Tracheophyta</taxon>
        <taxon>Spermatophyta</taxon>
        <taxon>Magnoliopsida</taxon>
        <taxon>eudicotyledons</taxon>
        <taxon>Gunneridae</taxon>
        <taxon>Pentapetalae</taxon>
        <taxon>rosids</taxon>
        <taxon>fabids</taxon>
        <taxon>Malpighiales</taxon>
        <taxon>Salicaceae</taxon>
        <taxon>Saliceae</taxon>
        <taxon>Salix</taxon>
    </lineage>
</organism>
<evidence type="ECO:0000256" key="4">
    <source>
        <dbReference type="ARBA" id="ARBA00022729"/>
    </source>
</evidence>
<dbReference type="InterPro" id="IPR015500">
    <property type="entry name" value="Peptidase_S8_subtilisin-rel"/>
</dbReference>
<evidence type="ECO:0000256" key="6">
    <source>
        <dbReference type="ARBA" id="ARBA00022825"/>
    </source>
</evidence>
<dbReference type="InterPro" id="IPR037045">
    <property type="entry name" value="S8pro/Inhibitor_I9_sf"/>
</dbReference>
<dbReference type="CDD" id="cd04852">
    <property type="entry name" value="Peptidases_S8_3"/>
    <property type="match status" value="1"/>
</dbReference>
<protein>
    <submittedName>
        <fullName evidence="12">Uncharacterized protein</fullName>
    </submittedName>
</protein>
<keyword evidence="9" id="KW-1133">Transmembrane helix</keyword>
<dbReference type="Gene3D" id="3.30.70.80">
    <property type="entry name" value="Peptidase S8 propeptide/proteinase inhibitor I9"/>
    <property type="match status" value="1"/>
</dbReference>
<proteinExistence type="inferred from homology"/>
<name>A0ABQ9BDE0_9ROSI</name>
<gene>
    <name evidence="12" type="ORF">OIU77_029987</name>
</gene>
<keyword evidence="3" id="KW-0645">Protease</keyword>
<evidence type="ECO:0000256" key="1">
    <source>
        <dbReference type="ARBA" id="ARBA00004613"/>
    </source>
</evidence>
<evidence type="ECO:0000256" key="7">
    <source>
        <dbReference type="ARBA" id="ARBA00023180"/>
    </source>
</evidence>
<dbReference type="Pfam" id="PF05922">
    <property type="entry name" value="Inhibitor_I9"/>
    <property type="match status" value="1"/>
</dbReference>
<keyword evidence="7" id="KW-0325">Glycoprotein</keyword>
<evidence type="ECO:0000256" key="3">
    <source>
        <dbReference type="ARBA" id="ARBA00022670"/>
    </source>
</evidence>
<dbReference type="Pfam" id="PF00082">
    <property type="entry name" value="Peptidase_S8"/>
    <property type="match status" value="1"/>
</dbReference>
<keyword evidence="9" id="KW-0812">Transmembrane</keyword>
<reference evidence="12" key="1">
    <citation type="submission" date="2022-10" db="EMBL/GenBank/DDBJ databases">
        <authorList>
            <person name="Hyden B.L."/>
            <person name="Feng K."/>
            <person name="Yates T."/>
            <person name="Jawdy S."/>
            <person name="Smart L.B."/>
            <person name="Muchero W."/>
        </authorList>
    </citation>
    <scope>NUCLEOTIDE SEQUENCE</scope>
    <source>
        <tissue evidence="12">Shoot tip</tissue>
    </source>
</reference>
<evidence type="ECO:0000259" key="11">
    <source>
        <dbReference type="Pfam" id="PF05922"/>
    </source>
</evidence>
<dbReference type="InterPro" id="IPR010259">
    <property type="entry name" value="S8pro/Inhibitor_I9"/>
</dbReference>
<keyword evidence="5" id="KW-0378">Hydrolase</keyword>
<dbReference type="Gene3D" id="3.40.50.200">
    <property type="entry name" value="Peptidase S8/S53 domain"/>
    <property type="match status" value="1"/>
</dbReference>
<comment type="subcellular location">
    <subcellularLocation>
        <location evidence="1">Secreted</location>
    </subcellularLocation>
</comment>
<evidence type="ECO:0000313" key="13">
    <source>
        <dbReference type="Proteomes" id="UP001141253"/>
    </source>
</evidence>
<comment type="caution">
    <text evidence="8">Lacks conserved residue(s) required for the propagation of feature annotation.</text>
</comment>
<dbReference type="InterPro" id="IPR045051">
    <property type="entry name" value="SBT"/>
</dbReference>
<keyword evidence="9" id="KW-0472">Membrane</keyword>
<dbReference type="Proteomes" id="UP001141253">
    <property type="component" value="Chromosome 6"/>
</dbReference>
<dbReference type="InterPro" id="IPR034197">
    <property type="entry name" value="Peptidases_S8_3"/>
</dbReference>
<evidence type="ECO:0000259" key="10">
    <source>
        <dbReference type="Pfam" id="PF00082"/>
    </source>
</evidence>
<dbReference type="InterPro" id="IPR036852">
    <property type="entry name" value="Peptidase_S8/S53_dom_sf"/>
</dbReference>
<sequence length="391" mass="41822">MDGAGTAGDNRSWQAVKMRVVEFWLTVLVLFSLLINGKAEVYIVTIEGEPVISYTGGIPGFEATAVESDEKLDATSQLVTYKHLINGFAVHTSPEQAETLRRAPDVKSVERDWKVRRLTTHTPQFLGLPTGVWPTGGGFDKAGEDIIIGFVDSGIFPRHPSFGSLNSEPYGPLPKYRGKCEVDPDTKREFCNGKIIGAQHFAEAAIAAGVFNPSIDFASPMDGDGHGSHTAAIAAGNNGIPVRIHGHEFGKASGMAPRARIAVYKALYRLFGGFIADVVAAIDQAVHDGVDILSLSVGPNSPPTTTKTTYLNPFDATLLGAVKAGVFVAQAAGNGGPFPKTLVSYSPWITSVAAAIDDRRYKNHLYLGNGKILPGIGLSRKFYKLKLLVLT</sequence>
<dbReference type="PRINTS" id="PR00723">
    <property type="entry name" value="SUBTILISIN"/>
</dbReference>
<dbReference type="SUPFAM" id="SSF54897">
    <property type="entry name" value="Protease propeptides/inhibitors"/>
    <property type="match status" value="1"/>
</dbReference>
<reference evidence="12" key="2">
    <citation type="journal article" date="2023" name="Int. J. Mol. Sci.">
        <title>De Novo Assembly and Annotation of 11 Diverse Shrub Willow (Salix) Genomes Reveals Novel Gene Organization in Sex-Linked Regions.</title>
        <authorList>
            <person name="Hyden B."/>
            <person name="Feng K."/>
            <person name="Yates T.B."/>
            <person name="Jawdy S."/>
            <person name="Cereghino C."/>
            <person name="Smart L.B."/>
            <person name="Muchero W."/>
        </authorList>
    </citation>
    <scope>NUCLEOTIDE SEQUENCE</scope>
    <source>
        <tissue evidence="12">Shoot tip</tissue>
    </source>
</reference>
<dbReference type="InterPro" id="IPR000209">
    <property type="entry name" value="Peptidase_S8/S53_dom"/>
</dbReference>
<keyword evidence="6" id="KW-0720">Serine protease</keyword>
<evidence type="ECO:0000313" key="12">
    <source>
        <dbReference type="EMBL" id="KAJ6381209.1"/>
    </source>
</evidence>
<comment type="caution">
    <text evidence="12">The sequence shown here is derived from an EMBL/GenBank/DDBJ whole genome shotgun (WGS) entry which is preliminary data.</text>
</comment>
<evidence type="ECO:0000256" key="9">
    <source>
        <dbReference type="SAM" id="Phobius"/>
    </source>
</evidence>
<dbReference type="InterPro" id="IPR023827">
    <property type="entry name" value="Peptidase_S8_Asp-AS"/>
</dbReference>
<feature type="domain" description="Inhibitor I9" evidence="11">
    <location>
        <begin position="70"/>
        <end position="116"/>
    </location>
</feature>
<keyword evidence="13" id="KW-1185">Reference proteome</keyword>
<keyword evidence="4" id="KW-0732">Signal</keyword>
<comment type="similarity">
    <text evidence="2 8">Belongs to the peptidase S8 family.</text>
</comment>
<feature type="domain" description="Peptidase S8/S53" evidence="10">
    <location>
        <begin position="143"/>
        <end position="337"/>
    </location>
</feature>